<dbReference type="InParanoid" id="A0A068TL64"/>
<sequence>MGIQAPRIFHAKQILNRILENPQGTDRPKGHCAVHVGETSWKIYVKPVSYLNHPSFCHLLHQVGEEFGFCHPMGALTIPCNEEIFINLCNLCSL</sequence>
<dbReference type="OMA" id="GHCAVHV"/>
<evidence type="ECO:0000313" key="2">
    <source>
        <dbReference type="EMBL" id="CDO96971.1"/>
    </source>
</evidence>
<accession>A0A068TL64</accession>
<reference evidence="3" key="1">
    <citation type="journal article" date="2014" name="Science">
        <title>The coffee genome provides insight into the convergent evolution of caffeine biosynthesis.</title>
        <authorList>
            <person name="Denoeud F."/>
            <person name="Carretero-Paulet L."/>
            <person name="Dereeper A."/>
            <person name="Droc G."/>
            <person name="Guyot R."/>
            <person name="Pietrella M."/>
            <person name="Zheng C."/>
            <person name="Alberti A."/>
            <person name="Anthony F."/>
            <person name="Aprea G."/>
            <person name="Aury J.M."/>
            <person name="Bento P."/>
            <person name="Bernard M."/>
            <person name="Bocs S."/>
            <person name="Campa C."/>
            <person name="Cenci A."/>
            <person name="Combes M.C."/>
            <person name="Crouzillat D."/>
            <person name="Da Silva C."/>
            <person name="Daddiego L."/>
            <person name="De Bellis F."/>
            <person name="Dussert S."/>
            <person name="Garsmeur O."/>
            <person name="Gayraud T."/>
            <person name="Guignon V."/>
            <person name="Jahn K."/>
            <person name="Jamilloux V."/>
            <person name="Joet T."/>
            <person name="Labadie K."/>
            <person name="Lan T."/>
            <person name="Leclercq J."/>
            <person name="Lepelley M."/>
            <person name="Leroy T."/>
            <person name="Li L.T."/>
            <person name="Librado P."/>
            <person name="Lopez L."/>
            <person name="Munoz A."/>
            <person name="Noel B."/>
            <person name="Pallavicini A."/>
            <person name="Perrotta G."/>
            <person name="Poncet V."/>
            <person name="Pot D."/>
            <person name="Priyono X."/>
            <person name="Rigoreau M."/>
            <person name="Rouard M."/>
            <person name="Rozas J."/>
            <person name="Tranchant-Dubreuil C."/>
            <person name="VanBuren R."/>
            <person name="Zhang Q."/>
            <person name="Andrade A.C."/>
            <person name="Argout X."/>
            <person name="Bertrand B."/>
            <person name="de Kochko A."/>
            <person name="Graziosi G."/>
            <person name="Henry R.J."/>
            <person name="Jayarama X."/>
            <person name="Ming R."/>
            <person name="Nagai C."/>
            <person name="Rounsley S."/>
            <person name="Sankoff D."/>
            <person name="Giuliano G."/>
            <person name="Albert V.A."/>
            <person name="Wincker P."/>
            <person name="Lashermes P."/>
        </authorList>
    </citation>
    <scope>NUCLEOTIDE SEQUENCE [LARGE SCALE GENOMIC DNA]</scope>
    <source>
        <strain evidence="3">cv. DH200-94</strain>
    </source>
</reference>
<dbReference type="STRING" id="49390.A0A068TL64"/>
<dbReference type="Gramene" id="CDO96971">
    <property type="protein sequence ID" value="CDO96971"/>
    <property type="gene ID" value="GSCOC_T00014170001"/>
</dbReference>
<keyword evidence="3" id="KW-1185">Reference proteome</keyword>
<name>A0A068TL64_COFCA</name>
<dbReference type="EMBL" id="HG739085">
    <property type="protein sequence ID" value="CDO96971.1"/>
    <property type="molecule type" value="Genomic_DNA"/>
</dbReference>
<evidence type="ECO:0000256" key="1">
    <source>
        <dbReference type="ARBA" id="ARBA00006974"/>
    </source>
</evidence>
<protein>
    <submittedName>
        <fullName evidence="2">Uncharacterized protein</fullName>
    </submittedName>
</protein>
<dbReference type="AlphaFoldDB" id="A0A068TL64"/>
<dbReference type="GO" id="GO:0009733">
    <property type="term" value="P:response to auxin"/>
    <property type="evidence" value="ECO:0007669"/>
    <property type="project" value="InterPro"/>
</dbReference>
<gene>
    <name evidence="2" type="ORF">GSCOC_T00014170001</name>
</gene>
<comment type="similarity">
    <text evidence="1">Belongs to the ARG7 family.</text>
</comment>
<evidence type="ECO:0000313" key="3">
    <source>
        <dbReference type="Proteomes" id="UP000295252"/>
    </source>
</evidence>
<dbReference type="Pfam" id="PF02519">
    <property type="entry name" value="Auxin_inducible"/>
    <property type="match status" value="1"/>
</dbReference>
<dbReference type="PhylomeDB" id="A0A068TL64"/>
<dbReference type="InterPro" id="IPR003676">
    <property type="entry name" value="SAUR_fam"/>
</dbReference>
<dbReference type="Proteomes" id="UP000295252">
    <property type="component" value="Chromosome IV"/>
</dbReference>
<dbReference type="PANTHER" id="PTHR31929">
    <property type="entry name" value="SAUR-LIKE AUXIN-RESPONSIVE PROTEIN FAMILY-RELATED"/>
    <property type="match status" value="1"/>
</dbReference>
<proteinExistence type="inferred from homology"/>
<organism evidence="2 3">
    <name type="scientific">Coffea canephora</name>
    <name type="common">Robusta coffee</name>
    <dbReference type="NCBI Taxonomy" id="49390"/>
    <lineage>
        <taxon>Eukaryota</taxon>
        <taxon>Viridiplantae</taxon>
        <taxon>Streptophyta</taxon>
        <taxon>Embryophyta</taxon>
        <taxon>Tracheophyta</taxon>
        <taxon>Spermatophyta</taxon>
        <taxon>Magnoliopsida</taxon>
        <taxon>eudicotyledons</taxon>
        <taxon>Gunneridae</taxon>
        <taxon>Pentapetalae</taxon>
        <taxon>asterids</taxon>
        <taxon>lamiids</taxon>
        <taxon>Gentianales</taxon>
        <taxon>Rubiaceae</taxon>
        <taxon>Ixoroideae</taxon>
        <taxon>Gardenieae complex</taxon>
        <taxon>Bertiereae - Coffeeae clade</taxon>
        <taxon>Coffeeae</taxon>
        <taxon>Coffea</taxon>
    </lineage>
</organism>